<dbReference type="PROSITE" id="PS51832">
    <property type="entry name" value="HD_GYP"/>
    <property type="match status" value="1"/>
</dbReference>
<dbReference type="InterPro" id="IPR037522">
    <property type="entry name" value="HD_GYP_dom"/>
</dbReference>
<sequence length="451" mass="50821">MRKRFDNILIRYTLISFAVVLGFSLSLGILVSRQITDHIIQSHIRIFPLVVNAIARNNPSVKQFFLAPPGTTVPEDVQRFLDELHRLETVFRVKLWGADAVVHWSDNAELIGRKFDDNNHYRSALLGEVVAEVEILNKEENLSEQGHGSVLEIYIPVEFGGEPLGVVELYESDHALFRQIGHSVGTTWWLIGAAGATLYALLFLTYYRAHVRQKWANAELLETQNVTISALAHQAEIRDLETGLHLDRTSRYVQILAAELRGCTDFKALLTPGYISALVKSTPLHDIGKVGIPDHILRKPGSLSPEEFGEIQKHCENGAAILRRAEKKLSSRSFLSLAIDLVLYHHEKWDGTGYPHGLKEEQIPLAARIMALADVYDALRSPRYYKAALSHARCLEIIRQERGVHFDPRVVDAFLARHDEFRQVSEEWADTLPKRPVPRESSRLLASGSAA</sequence>
<dbReference type="Proteomes" id="UP001319827">
    <property type="component" value="Chromosome"/>
</dbReference>
<reference evidence="3 4" key="1">
    <citation type="journal article" date="2016" name="C (Basel)">
        <title>Selective Growth of and Electricity Production by Marine Exoelectrogenic Bacteria in Self-Aggregated Hydrogel of Microbially Reduced Graphene Oxide.</title>
        <authorList>
            <person name="Yoshida N."/>
            <person name="Goto Y."/>
            <person name="Miyata Y."/>
        </authorList>
    </citation>
    <scope>NUCLEOTIDE SEQUENCE [LARGE SCALE GENOMIC DNA]</scope>
    <source>
        <strain evidence="3 4">NIT-T3</strain>
    </source>
</reference>
<dbReference type="InterPro" id="IPR052020">
    <property type="entry name" value="Cyclic_di-GMP/3'3'-cGAMP_PDE"/>
</dbReference>
<organism evidence="3 4">
    <name type="scientific">Desulfuromonas versatilis</name>
    <dbReference type="NCBI Taxonomy" id="2802975"/>
    <lineage>
        <taxon>Bacteria</taxon>
        <taxon>Pseudomonadati</taxon>
        <taxon>Thermodesulfobacteriota</taxon>
        <taxon>Desulfuromonadia</taxon>
        <taxon>Desulfuromonadales</taxon>
        <taxon>Desulfuromonadaceae</taxon>
        <taxon>Desulfuromonas</taxon>
    </lineage>
</organism>
<dbReference type="PANTHER" id="PTHR45228">
    <property type="entry name" value="CYCLIC DI-GMP PHOSPHODIESTERASE TM_0186-RELATED"/>
    <property type="match status" value="1"/>
</dbReference>
<dbReference type="SMART" id="SM00471">
    <property type="entry name" value="HDc"/>
    <property type="match status" value="1"/>
</dbReference>
<dbReference type="EMBL" id="AP024355">
    <property type="protein sequence ID" value="BCR03408.1"/>
    <property type="molecule type" value="Genomic_DNA"/>
</dbReference>
<protein>
    <recommendedName>
        <fullName evidence="2">HD-GYP domain-containing protein</fullName>
    </recommendedName>
</protein>
<evidence type="ECO:0000313" key="3">
    <source>
        <dbReference type="EMBL" id="BCR03408.1"/>
    </source>
</evidence>
<evidence type="ECO:0000313" key="4">
    <source>
        <dbReference type="Proteomes" id="UP001319827"/>
    </source>
</evidence>
<feature type="transmembrane region" description="Helical" evidence="1">
    <location>
        <begin position="12"/>
        <end position="31"/>
    </location>
</feature>
<accession>A0ABN6DTC4</accession>
<evidence type="ECO:0000256" key="1">
    <source>
        <dbReference type="SAM" id="Phobius"/>
    </source>
</evidence>
<dbReference type="Pfam" id="PF13487">
    <property type="entry name" value="HD_5"/>
    <property type="match status" value="1"/>
</dbReference>
<evidence type="ECO:0000259" key="2">
    <source>
        <dbReference type="PROSITE" id="PS51832"/>
    </source>
</evidence>
<keyword evidence="1" id="KW-0812">Transmembrane</keyword>
<dbReference type="CDD" id="cd00077">
    <property type="entry name" value="HDc"/>
    <property type="match status" value="1"/>
</dbReference>
<reference evidence="3 4" key="2">
    <citation type="journal article" date="2021" name="Int. J. Syst. Evol. Microbiol.">
        <title>Isolation and Polyphasic Characterization of Desulfuromonas versatilis sp. Nov., an Electrogenic Bacteria Capable of Versatile Metabolism Isolated from a Graphene Oxide-Reducing Enrichment Culture.</title>
        <authorList>
            <person name="Xie L."/>
            <person name="Yoshida N."/>
            <person name="Ishii S."/>
            <person name="Meng L."/>
        </authorList>
    </citation>
    <scope>NUCLEOTIDE SEQUENCE [LARGE SCALE GENOMIC DNA]</scope>
    <source>
        <strain evidence="3 4">NIT-T3</strain>
    </source>
</reference>
<gene>
    <name evidence="3" type="ORF">DESUT3_04770</name>
</gene>
<keyword evidence="1" id="KW-0472">Membrane</keyword>
<dbReference type="PANTHER" id="PTHR45228:SF5">
    <property type="entry name" value="CYCLIC DI-GMP PHOSPHODIESTERASE VC_1348-RELATED"/>
    <property type="match status" value="1"/>
</dbReference>
<dbReference type="SUPFAM" id="SSF109604">
    <property type="entry name" value="HD-domain/PDEase-like"/>
    <property type="match status" value="1"/>
</dbReference>
<proteinExistence type="predicted"/>
<feature type="transmembrane region" description="Helical" evidence="1">
    <location>
        <begin position="188"/>
        <end position="207"/>
    </location>
</feature>
<dbReference type="InterPro" id="IPR003607">
    <property type="entry name" value="HD/PDEase_dom"/>
</dbReference>
<dbReference type="Gene3D" id="1.10.3210.10">
    <property type="entry name" value="Hypothetical protein af1432"/>
    <property type="match status" value="1"/>
</dbReference>
<keyword evidence="1" id="KW-1133">Transmembrane helix</keyword>
<keyword evidence="4" id="KW-1185">Reference proteome</keyword>
<feature type="domain" description="HD-GYP" evidence="2">
    <location>
        <begin position="220"/>
        <end position="430"/>
    </location>
</feature>
<dbReference type="RefSeq" id="WP_221250882.1">
    <property type="nucleotide sequence ID" value="NZ_AP024355.1"/>
</dbReference>
<name>A0ABN6DTC4_9BACT</name>